<organism evidence="4">
    <name type="scientific">Selaginella moellendorffii</name>
    <name type="common">Spikemoss</name>
    <dbReference type="NCBI Taxonomy" id="88036"/>
    <lineage>
        <taxon>Eukaryota</taxon>
        <taxon>Viridiplantae</taxon>
        <taxon>Streptophyta</taxon>
        <taxon>Embryophyta</taxon>
        <taxon>Tracheophyta</taxon>
        <taxon>Lycopodiopsida</taxon>
        <taxon>Selaginellales</taxon>
        <taxon>Selaginellaceae</taxon>
        <taxon>Selaginella</taxon>
    </lineage>
</organism>
<reference evidence="3 4" key="1">
    <citation type="journal article" date="2011" name="Science">
        <title>The Selaginella genome identifies genetic changes associated with the evolution of vascular plants.</title>
        <authorList>
            <person name="Banks J.A."/>
            <person name="Nishiyama T."/>
            <person name="Hasebe M."/>
            <person name="Bowman J.L."/>
            <person name="Gribskov M."/>
            <person name="dePamphilis C."/>
            <person name="Albert V.A."/>
            <person name="Aono N."/>
            <person name="Aoyama T."/>
            <person name="Ambrose B.A."/>
            <person name="Ashton N.W."/>
            <person name="Axtell M.J."/>
            <person name="Barker E."/>
            <person name="Barker M.S."/>
            <person name="Bennetzen J.L."/>
            <person name="Bonawitz N.D."/>
            <person name="Chapple C."/>
            <person name="Cheng C."/>
            <person name="Correa L.G."/>
            <person name="Dacre M."/>
            <person name="DeBarry J."/>
            <person name="Dreyer I."/>
            <person name="Elias M."/>
            <person name="Engstrom E.M."/>
            <person name="Estelle M."/>
            <person name="Feng L."/>
            <person name="Finet C."/>
            <person name="Floyd S.K."/>
            <person name="Frommer W.B."/>
            <person name="Fujita T."/>
            <person name="Gramzow L."/>
            <person name="Gutensohn M."/>
            <person name="Harholt J."/>
            <person name="Hattori M."/>
            <person name="Heyl A."/>
            <person name="Hirai T."/>
            <person name="Hiwatashi Y."/>
            <person name="Ishikawa M."/>
            <person name="Iwata M."/>
            <person name="Karol K.G."/>
            <person name="Koehler B."/>
            <person name="Kolukisaoglu U."/>
            <person name="Kubo M."/>
            <person name="Kurata T."/>
            <person name="Lalonde S."/>
            <person name="Li K."/>
            <person name="Li Y."/>
            <person name="Litt A."/>
            <person name="Lyons E."/>
            <person name="Manning G."/>
            <person name="Maruyama T."/>
            <person name="Michael T.P."/>
            <person name="Mikami K."/>
            <person name="Miyazaki S."/>
            <person name="Morinaga S."/>
            <person name="Murata T."/>
            <person name="Mueller-Roeber B."/>
            <person name="Nelson D.R."/>
            <person name="Obara M."/>
            <person name="Oguri Y."/>
            <person name="Olmstead R.G."/>
            <person name="Onodera N."/>
            <person name="Petersen B.L."/>
            <person name="Pils B."/>
            <person name="Prigge M."/>
            <person name="Rensing S.A."/>
            <person name="Riano-Pachon D.M."/>
            <person name="Roberts A.W."/>
            <person name="Sato Y."/>
            <person name="Scheller H.V."/>
            <person name="Schulz B."/>
            <person name="Schulz C."/>
            <person name="Shakirov E.V."/>
            <person name="Shibagaki N."/>
            <person name="Shinohara N."/>
            <person name="Shippen D.E."/>
            <person name="Soerensen I."/>
            <person name="Sotooka R."/>
            <person name="Sugimoto N."/>
            <person name="Sugita M."/>
            <person name="Sumikawa N."/>
            <person name="Tanurdzic M."/>
            <person name="Theissen G."/>
            <person name="Ulvskov P."/>
            <person name="Wakazuki S."/>
            <person name="Weng J.K."/>
            <person name="Willats W.W."/>
            <person name="Wipf D."/>
            <person name="Wolf P.G."/>
            <person name="Yang L."/>
            <person name="Zimmer A.D."/>
            <person name="Zhu Q."/>
            <person name="Mitros T."/>
            <person name="Hellsten U."/>
            <person name="Loque D."/>
            <person name="Otillar R."/>
            <person name="Salamov A."/>
            <person name="Schmutz J."/>
            <person name="Shapiro H."/>
            <person name="Lindquist E."/>
            <person name="Lucas S."/>
            <person name="Rokhsar D."/>
            <person name="Grigoriev I.V."/>
        </authorList>
    </citation>
    <scope>NUCLEOTIDE SEQUENCE [LARGE SCALE GENOMIC DNA]</scope>
</reference>
<feature type="region of interest" description="Disordered" evidence="2">
    <location>
        <begin position="111"/>
        <end position="134"/>
    </location>
</feature>
<feature type="region of interest" description="Disordered" evidence="2">
    <location>
        <begin position="12"/>
        <end position="64"/>
    </location>
</feature>
<feature type="compositionally biased region" description="Low complexity" evidence="2">
    <location>
        <begin position="49"/>
        <end position="64"/>
    </location>
</feature>
<dbReference type="InterPro" id="IPR009060">
    <property type="entry name" value="UBA-like_sf"/>
</dbReference>
<keyword evidence="4" id="KW-1185">Reference proteome</keyword>
<protein>
    <recommendedName>
        <fullName evidence="5">CUE domain-containing protein</fullName>
    </recommendedName>
</protein>
<dbReference type="FunCoup" id="D8SZU6">
    <property type="interactions" value="1259"/>
</dbReference>
<dbReference type="PANTHER" id="PTHR31245:SF20">
    <property type="entry name" value="F18B13.13 PROTEIN"/>
    <property type="match status" value="1"/>
</dbReference>
<dbReference type="SUPFAM" id="SSF46934">
    <property type="entry name" value="UBA-like"/>
    <property type="match status" value="1"/>
</dbReference>
<dbReference type="Gramene" id="EFJ10143">
    <property type="protein sequence ID" value="EFJ10143"/>
    <property type="gene ID" value="SELMODRAFT_184158"/>
</dbReference>
<dbReference type="eggNOG" id="ENOG502QRNX">
    <property type="taxonomic scope" value="Eukaryota"/>
</dbReference>
<evidence type="ECO:0000313" key="3">
    <source>
        <dbReference type="EMBL" id="EFJ10143.1"/>
    </source>
</evidence>
<feature type="coiled-coil region" evidence="1">
    <location>
        <begin position="180"/>
        <end position="246"/>
    </location>
</feature>
<dbReference type="EMBL" id="GL377656">
    <property type="protein sequence ID" value="EFJ10143.1"/>
    <property type="molecule type" value="Genomic_DNA"/>
</dbReference>
<evidence type="ECO:0000313" key="4">
    <source>
        <dbReference type="Proteomes" id="UP000001514"/>
    </source>
</evidence>
<evidence type="ECO:0000256" key="1">
    <source>
        <dbReference type="SAM" id="Coils"/>
    </source>
</evidence>
<dbReference type="AlphaFoldDB" id="D8SZU6"/>
<dbReference type="HOGENOM" id="CLU_057230_1_1_1"/>
<dbReference type="Proteomes" id="UP000001514">
    <property type="component" value="Unassembled WGS sequence"/>
</dbReference>
<feature type="compositionally biased region" description="Low complexity" evidence="2">
    <location>
        <begin position="114"/>
        <end position="134"/>
    </location>
</feature>
<dbReference type="PANTHER" id="PTHR31245">
    <property type="entry name" value="UBIQUITIN SYSTEM COMPONENT CUE PROTEIN"/>
    <property type="match status" value="1"/>
</dbReference>
<dbReference type="InParanoid" id="D8SZU6"/>
<proteinExistence type="predicted"/>
<dbReference type="OMA" id="CIQHERQ"/>
<evidence type="ECO:0008006" key="5">
    <source>
        <dbReference type="Google" id="ProtNLM"/>
    </source>
</evidence>
<sequence length="272" mass="30049">MSAAVCQKRHFDELHGSPPISTPLSKRRCGGNSNSPVRFPSAAPVFGRSSSPGTTGPSSPSSSSHDIFLQLRALYPDMDGQLVEKVIENCGNNLDDAIKCLNDLRLSNERPAVSSASQHAPAASAHQQQEQPASSEGLEWVELFVREMLSATDLTDARVRATRALESFEKAVTTRNAAAVEAIQKENETLKGQLQVMVKDNGILKRAVAIQHERYSAEIDEKGKEVKHLKQLVTQYQEQMRTLELNNYALTVHLRRAQDNSSIPNRYNPDVF</sequence>
<name>D8SZU6_SELML</name>
<keyword evidence="1" id="KW-0175">Coiled coil</keyword>
<gene>
    <name evidence="3" type="ORF">SELMODRAFT_184158</name>
</gene>
<dbReference type="KEGG" id="smo:SELMODRAFT_184158"/>
<evidence type="ECO:0000256" key="2">
    <source>
        <dbReference type="SAM" id="MobiDB-lite"/>
    </source>
</evidence>
<dbReference type="CDD" id="cd14279">
    <property type="entry name" value="CUE"/>
    <property type="match status" value="1"/>
</dbReference>
<accession>D8SZU6</accession>
<dbReference type="OrthoDB" id="440455at2759"/>